<reference evidence="5 6" key="1">
    <citation type="journal article" date="2018" name="Front. Microbiol.">
        <title>Hydrolytic Capabilities as a Key to Environmental Success: Chitinolytic and Cellulolytic Acidobacteria From Acidic Sub-arctic Soils and Boreal Peatlands.</title>
        <authorList>
            <person name="Belova S.E."/>
            <person name="Ravin N.V."/>
            <person name="Pankratov T.A."/>
            <person name="Rakitin A.L."/>
            <person name="Ivanova A.A."/>
            <person name="Beletsky A.V."/>
            <person name="Mardanov A.V."/>
            <person name="Sinninghe Damste J.S."/>
            <person name="Dedysh S.N."/>
        </authorList>
    </citation>
    <scope>NUCLEOTIDE SEQUENCE [LARGE SCALE GENOMIC DNA]</scope>
    <source>
        <strain evidence="5 6">SBC82</strain>
    </source>
</reference>
<protein>
    <submittedName>
        <fullName evidence="5">Transcriptional regulator, AraC family</fullName>
    </submittedName>
</protein>
<evidence type="ECO:0000313" key="6">
    <source>
        <dbReference type="Proteomes" id="UP000253606"/>
    </source>
</evidence>
<dbReference type="OrthoDB" id="9814125at2"/>
<dbReference type="PANTHER" id="PTHR46796">
    <property type="entry name" value="HTH-TYPE TRANSCRIPTIONAL ACTIVATOR RHAS-RELATED"/>
    <property type="match status" value="1"/>
</dbReference>
<accession>A0A2Z5G8U7</accession>
<keyword evidence="3" id="KW-0804">Transcription</keyword>
<dbReference type="Pfam" id="PF12852">
    <property type="entry name" value="Cupin_6"/>
    <property type="match status" value="1"/>
</dbReference>
<feature type="domain" description="HTH araC/xylS-type" evidence="4">
    <location>
        <begin position="217"/>
        <end position="315"/>
    </location>
</feature>
<dbReference type="PROSITE" id="PS01124">
    <property type="entry name" value="HTH_ARAC_FAMILY_2"/>
    <property type="match status" value="1"/>
</dbReference>
<evidence type="ECO:0000256" key="3">
    <source>
        <dbReference type="ARBA" id="ARBA00023163"/>
    </source>
</evidence>
<name>A0A2Z5G8U7_9BACT</name>
<dbReference type="SMART" id="SM00342">
    <property type="entry name" value="HTH_ARAC"/>
    <property type="match status" value="1"/>
</dbReference>
<dbReference type="PANTHER" id="PTHR46796:SF13">
    <property type="entry name" value="HTH-TYPE TRANSCRIPTIONAL ACTIVATOR RHAS"/>
    <property type="match status" value="1"/>
</dbReference>
<evidence type="ECO:0000259" key="4">
    <source>
        <dbReference type="PROSITE" id="PS01124"/>
    </source>
</evidence>
<dbReference type="InterPro" id="IPR050204">
    <property type="entry name" value="AraC_XylS_family_regulators"/>
</dbReference>
<dbReference type="SUPFAM" id="SSF46689">
    <property type="entry name" value="Homeodomain-like"/>
    <property type="match status" value="2"/>
</dbReference>
<dbReference type="AlphaFoldDB" id="A0A2Z5G8U7"/>
<evidence type="ECO:0000256" key="2">
    <source>
        <dbReference type="ARBA" id="ARBA00023125"/>
    </source>
</evidence>
<dbReference type="KEGG" id="abas:ACPOL_6476"/>
<dbReference type="Pfam" id="PF12833">
    <property type="entry name" value="HTH_18"/>
    <property type="match status" value="1"/>
</dbReference>
<evidence type="ECO:0000313" key="5">
    <source>
        <dbReference type="EMBL" id="AXC15702.1"/>
    </source>
</evidence>
<dbReference type="EMBL" id="CP030840">
    <property type="protein sequence ID" value="AXC15702.1"/>
    <property type="molecule type" value="Genomic_DNA"/>
</dbReference>
<dbReference type="Gene3D" id="1.10.10.60">
    <property type="entry name" value="Homeodomain-like"/>
    <property type="match status" value="2"/>
</dbReference>
<evidence type="ECO:0000256" key="1">
    <source>
        <dbReference type="ARBA" id="ARBA00023015"/>
    </source>
</evidence>
<organism evidence="5 6">
    <name type="scientific">Acidisarcina polymorpha</name>
    <dbReference type="NCBI Taxonomy" id="2211140"/>
    <lineage>
        <taxon>Bacteria</taxon>
        <taxon>Pseudomonadati</taxon>
        <taxon>Acidobacteriota</taxon>
        <taxon>Terriglobia</taxon>
        <taxon>Terriglobales</taxon>
        <taxon>Acidobacteriaceae</taxon>
        <taxon>Acidisarcina</taxon>
    </lineage>
</organism>
<proteinExistence type="predicted"/>
<dbReference type="InterPro" id="IPR032783">
    <property type="entry name" value="AraC_lig"/>
</dbReference>
<dbReference type="InterPro" id="IPR009057">
    <property type="entry name" value="Homeodomain-like_sf"/>
</dbReference>
<keyword evidence="2" id="KW-0238">DNA-binding</keyword>
<keyword evidence="1" id="KW-0805">Transcription regulation</keyword>
<sequence length="318" mass="34407">MISSISLPIVPDGSDPLAQLVTLVRPQAVHFCKLIEGRGNWALTFAANPSINFGLILAGSCLLIKEGAANVLLEAGDFLFLSRPSDYSLASDVNVSPLKAEPALAAATSDCLVVGDGQRCSVRIMPGYFLLNPDNPDLLTDLLPPVVHVATADADASQFRLLLQLVSEEASQQLPGRTLVLSRFLDILLMRVLRCLISSPEHDISGLLAGLSDPQLAVALRAMHKEVSMPWKIDSLASIAGMSRSVFAARFRKVVGTPPVDYLIRWRIALAKELLRSGEHPLTHIADTVGYKSSSAFSTAFKRSTGEYPRKYMSSVRN</sequence>
<dbReference type="GO" id="GO:0043565">
    <property type="term" value="F:sequence-specific DNA binding"/>
    <property type="evidence" value="ECO:0007669"/>
    <property type="project" value="InterPro"/>
</dbReference>
<dbReference type="Proteomes" id="UP000253606">
    <property type="component" value="Chromosome"/>
</dbReference>
<gene>
    <name evidence="5" type="ORF">ACPOL_6476</name>
</gene>
<dbReference type="InterPro" id="IPR018060">
    <property type="entry name" value="HTH_AraC"/>
</dbReference>
<dbReference type="RefSeq" id="WP_114210324.1">
    <property type="nucleotide sequence ID" value="NZ_CP030840.1"/>
</dbReference>
<keyword evidence="6" id="KW-1185">Reference proteome</keyword>
<dbReference type="GO" id="GO:0003700">
    <property type="term" value="F:DNA-binding transcription factor activity"/>
    <property type="evidence" value="ECO:0007669"/>
    <property type="project" value="InterPro"/>
</dbReference>